<dbReference type="STRING" id="692418.SAMN04488029_2429"/>
<protein>
    <submittedName>
        <fullName evidence="3">Outer membrane protein beta-barrel domain-containing protein</fullName>
    </submittedName>
</protein>
<accession>A0A1W2GF37</accession>
<evidence type="ECO:0000256" key="1">
    <source>
        <dbReference type="SAM" id="SignalP"/>
    </source>
</evidence>
<evidence type="ECO:0000313" key="4">
    <source>
        <dbReference type="Proteomes" id="UP000192472"/>
    </source>
</evidence>
<dbReference type="Proteomes" id="UP000192472">
    <property type="component" value="Unassembled WGS sequence"/>
</dbReference>
<dbReference type="OrthoDB" id="959017at2"/>
<evidence type="ECO:0000313" key="3">
    <source>
        <dbReference type="EMBL" id="SMD35273.1"/>
    </source>
</evidence>
<dbReference type="Pfam" id="PF13568">
    <property type="entry name" value="OMP_b-brl_2"/>
    <property type="match status" value="1"/>
</dbReference>
<evidence type="ECO:0000259" key="2">
    <source>
        <dbReference type="Pfam" id="PF13568"/>
    </source>
</evidence>
<feature type="chain" id="PRO_5012642090" evidence="1">
    <location>
        <begin position="30"/>
        <end position="248"/>
    </location>
</feature>
<feature type="signal peptide" evidence="1">
    <location>
        <begin position="1"/>
        <end position="29"/>
    </location>
</feature>
<name>A0A1W2GF37_REIFA</name>
<reference evidence="3 4" key="1">
    <citation type="submission" date="2017-04" db="EMBL/GenBank/DDBJ databases">
        <authorList>
            <person name="Afonso C.L."/>
            <person name="Miller P.J."/>
            <person name="Scott M.A."/>
            <person name="Spackman E."/>
            <person name="Goraichik I."/>
            <person name="Dimitrov K.M."/>
            <person name="Suarez D.L."/>
            <person name="Swayne D.E."/>
        </authorList>
    </citation>
    <scope>NUCLEOTIDE SEQUENCE [LARGE SCALE GENOMIC DNA]</scope>
    <source>
        <strain evidence="3 4">DSM 26133</strain>
    </source>
</reference>
<keyword evidence="4" id="KW-1185">Reference proteome</keyword>
<sequence length="248" mass="27900">MLFDRYTMKKIIFAFFAGLLLTSGQLAKAQLTEEVKKKTPELPGQIMLDFGFNSSSNQPTNLPYHWWRSKSVGLYFVKSFEFAKKFELRPGIGVSLEKFGHSKNMEVFAYGEDADGTDTLGFSTVLGGSLKKNQLAVNYFDIPVEIRFNFNGNEKKDGLFLAVGGSAAYRFESHTKIKYQDEFGNKMKDKKKNDFGLNKIRLGASARLGYRSFSVFYKTYFTNIFYSSGPTGTADMTYSTIGISLTGL</sequence>
<gene>
    <name evidence="3" type="ORF">SAMN04488029_2429</name>
</gene>
<dbReference type="AlphaFoldDB" id="A0A1W2GF37"/>
<keyword evidence="1" id="KW-0732">Signal</keyword>
<dbReference type="InterPro" id="IPR025665">
    <property type="entry name" value="Beta-barrel_OMP_2"/>
</dbReference>
<dbReference type="EMBL" id="FWYF01000002">
    <property type="protein sequence ID" value="SMD35273.1"/>
    <property type="molecule type" value="Genomic_DNA"/>
</dbReference>
<organism evidence="3 4">
    <name type="scientific">Reichenbachiella faecimaris</name>
    <dbReference type="NCBI Taxonomy" id="692418"/>
    <lineage>
        <taxon>Bacteria</taxon>
        <taxon>Pseudomonadati</taxon>
        <taxon>Bacteroidota</taxon>
        <taxon>Cytophagia</taxon>
        <taxon>Cytophagales</taxon>
        <taxon>Reichenbachiellaceae</taxon>
        <taxon>Reichenbachiella</taxon>
    </lineage>
</organism>
<feature type="domain" description="Outer membrane protein beta-barrel" evidence="2">
    <location>
        <begin position="48"/>
        <end position="213"/>
    </location>
</feature>
<proteinExistence type="predicted"/>